<dbReference type="PANTHER" id="PTHR40389">
    <property type="entry name" value="ENDOGENOUS RETROVIRUS GROUP K MEMBER 24 GAG POLYPROTEIN-RELATED"/>
    <property type="match status" value="1"/>
</dbReference>
<name>A0A238BKU1_9BILA</name>
<dbReference type="InterPro" id="IPR045345">
    <property type="entry name" value="Gag_p24_C"/>
</dbReference>
<dbReference type="Pfam" id="PF14787">
    <property type="entry name" value="zf-CCHC_5"/>
    <property type="match status" value="1"/>
</dbReference>
<dbReference type="Gene3D" id="4.10.60.10">
    <property type="entry name" value="Zinc finger, CCHC-type"/>
    <property type="match status" value="1"/>
</dbReference>
<dbReference type="SUPFAM" id="SSF57756">
    <property type="entry name" value="Retrovirus zinc finger-like domains"/>
    <property type="match status" value="2"/>
</dbReference>
<evidence type="ECO:0000313" key="7">
    <source>
        <dbReference type="EMBL" id="OZC05842.1"/>
    </source>
</evidence>
<dbReference type="GO" id="GO:0019899">
    <property type="term" value="F:enzyme binding"/>
    <property type="evidence" value="ECO:0007669"/>
    <property type="project" value="UniProtKB-ARBA"/>
</dbReference>
<dbReference type="Pfam" id="PF19317">
    <property type="entry name" value="Gag_p24_C"/>
    <property type="match status" value="1"/>
</dbReference>
<dbReference type="Gene3D" id="1.10.375.10">
    <property type="entry name" value="Human Immunodeficiency Virus Type 1 Capsid Protein"/>
    <property type="match status" value="1"/>
</dbReference>
<keyword evidence="2 4" id="KW-0863">Zinc-finger</keyword>
<dbReference type="SUPFAM" id="SSF47353">
    <property type="entry name" value="Retrovirus capsid dimerization domain-like"/>
    <property type="match status" value="1"/>
</dbReference>
<proteinExistence type="predicted"/>
<dbReference type="Pfam" id="PF00098">
    <property type="entry name" value="zf-CCHC"/>
    <property type="match status" value="1"/>
</dbReference>
<dbReference type="InterPro" id="IPR008919">
    <property type="entry name" value="Retrov_capsid_N"/>
</dbReference>
<dbReference type="InterPro" id="IPR050195">
    <property type="entry name" value="Primate_lentivir_Gag_pol-like"/>
</dbReference>
<dbReference type="GO" id="GO:0003676">
    <property type="term" value="F:nucleic acid binding"/>
    <property type="evidence" value="ECO:0007669"/>
    <property type="project" value="InterPro"/>
</dbReference>
<dbReference type="EMBL" id="KZ270380">
    <property type="protein sequence ID" value="OZC05842.1"/>
    <property type="molecule type" value="Genomic_DNA"/>
</dbReference>
<dbReference type="InterPro" id="IPR036875">
    <property type="entry name" value="Znf_CCHC_sf"/>
</dbReference>
<dbReference type="GO" id="GO:0008270">
    <property type="term" value="F:zinc ion binding"/>
    <property type="evidence" value="ECO:0007669"/>
    <property type="project" value="UniProtKB-KW"/>
</dbReference>
<dbReference type="AlphaFoldDB" id="A0A238BKU1"/>
<organism evidence="7 8">
    <name type="scientific">Onchocerca flexuosa</name>
    <dbReference type="NCBI Taxonomy" id="387005"/>
    <lineage>
        <taxon>Eukaryota</taxon>
        <taxon>Metazoa</taxon>
        <taxon>Ecdysozoa</taxon>
        <taxon>Nematoda</taxon>
        <taxon>Chromadorea</taxon>
        <taxon>Rhabditida</taxon>
        <taxon>Spirurina</taxon>
        <taxon>Spiruromorpha</taxon>
        <taxon>Filarioidea</taxon>
        <taxon>Onchocercidae</taxon>
        <taxon>Onchocerca</taxon>
    </lineage>
</organism>
<evidence type="ECO:0000256" key="1">
    <source>
        <dbReference type="ARBA" id="ARBA00022723"/>
    </source>
</evidence>
<dbReference type="InterPro" id="IPR001878">
    <property type="entry name" value="Znf_CCHC"/>
</dbReference>
<feature type="domain" description="CCHC-type" evidence="6">
    <location>
        <begin position="285"/>
        <end position="300"/>
    </location>
</feature>
<sequence>MIAGGEGIVESPRKNNDETIVPEQDSDSELYPERVAEHIYDSPIIPGPSKNDDETIVLEQDSDSELSHEDRDNLEEQAFEYNKENWDAFIVTKHKNKDKGSPFSELKDMLTSISQSIEQLDLLPLDMLTEERAFRDLNQQLNYPEQAYPQINEVALKAWKKLPASNRKTEDLSKIRQGPDEPYQDFVARLLDAVSKIIGDEEAGTLVTKQMAYENANAACQAALRPYRRKGGLTDYIRICADIGPSYLQGLSMAAAIQGKTIKEILYQQIKNKGGVKKGGPPCSCFSCGQLGHRMAQCPKKNNLDSTKNPDVCPRCKKGRHWPRDCRSKMNIEGKLLPPQSGNWVRGQPQAPKQCYGALQTEPQSNLIDPALKAFSEPPQAAQDWTCVPPPTQY</sequence>
<dbReference type="Pfam" id="PF00607">
    <property type="entry name" value="Gag_p24"/>
    <property type="match status" value="1"/>
</dbReference>
<accession>A0A238BKU1</accession>
<keyword evidence="8" id="KW-1185">Reference proteome</keyword>
<feature type="compositionally biased region" description="Acidic residues" evidence="5">
    <location>
        <begin position="54"/>
        <end position="64"/>
    </location>
</feature>
<gene>
    <name evidence="7" type="ORF">X798_07183</name>
</gene>
<feature type="region of interest" description="Disordered" evidence="5">
    <location>
        <begin position="1"/>
        <end position="71"/>
    </location>
</feature>
<evidence type="ECO:0000256" key="4">
    <source>
        <dbReference type="PROSITE-ProRule" id="PRU00047"/>
    </source>
</evidence>
<feature type="compositionally biased region" description="Basic and acidic residues" evidence="5">
    <location>
        <begin position="31"/>
        <end position="40"/>
    </location>
</feature>
<keyword evidence="3" id="KW-0862">Zinc</keyword>
<evidence type="ECO:0000256" key="3">
    <source>
        <dbReference type="ARBA" id="ARBA00022833"/>
    </source>
</evidence>
<dbReference type="GO" id="GO:0016032">
    <property type="term" value="P:viral process"/>
    <property type="evidence" value="ECO:0007669"/>
    <property type="project" value="InterPro"/>
</dbReference>
<dbReference type="SMART" id="SM00343">
    <property type="entry name" value="ZnF_C2HC"/>
    <property type="match status" value="2"/>
</dbReference>
<evidence type="ECO:0000259" key="6">
    <source>
        <dbReference type="PROSITE" id="PS50158"/>
    </source>
</evidence>
<protein>
    <submittedName>
        <fullName evidence="7">Gag polyprotein</fullName>
    </submittedName>
</protein>
<evidence type="ECO:0000313" key="8">
    <source>
        <dbReference type="Proteomes" id="UP000242913"/>
    </source>
</evidence>
<dbReference type="Proteomes" id="UP000242913">
    <property type="component" value="Unassembled WGS sequence"/>
</dbReference>
<evidence type="ECO:0000256" key="2">
    <source>
        <dbReference type="ARBA" id="ARBA00022771"/>
    </source>
</evidence>
<dbReference type="PROSITE" id="PS50158">
    <property type="entry name" value="ZF_CCHC"/>
    <property type="match status" value="1"/>
</dbReference>
<keyword evidence="1" id="KW-0479">Metal-binding</keyword>
<dbReference type="OrthoDB" id="9634552at2759"/>
<dbReference type="PANTHER" id="PTHR40389:SF3">
    <property type="entry name" value="IGE-BINDING PROTEIN"/>
    <property type="match status" value="1"/>
</dbReference>
<evidence type="ECO:0000256" key="5">
    <source>
        <dbReference type="SAM" id="MobiDB-lite"/>
    </source>
</evidence>
<reference evidence="7 8" key="1">
    <citation type="submission" date="2015-12" db="EMBL/GenBank/DDBJ databases">
        <title>Draft genome of the nematode, Onchocerca flexuosa.</title>
        <authorList>
            <person name="Mitreva M."/>
        </authorList>
    </citation>
    <scope>NUCLEOTIDE SEQUENCE [LARGE SCALE GENOMIC DNA]</scope>
    <source>
        <strain evidence="7">Red Deer</strain>
    </source>
</reference>
<dbReference type="InterPro" id="IPR008916">
    <property type="entry name" value="Retrov_capsid_C"/>
</dbReference>
<dbReference type="Gene3D" id="1.10.1200.30">
    <property type="match status" value="1"/>
</dbReference>